<gene>
    <name evidence="1" type="ORF">CCMP2556_LOCUS18163</name>
    <name evidence="2" type="ORF">CCMP2556_LOCUS18399</name>
</gene>
<protein>
    <submittedName>
        <fullName evidence="2">Uncharacterized protein</fullName>
    </submittedName>
</protein>
<proteinExistence type="predicted"/>
<organism evidence="2 3">
    <name type="scientific">Durusdinium trenchii</name>
    <dbReference type="NCBI Taxonomy" id="1381693"/>
    <lineage>
        <taxon>Eukaryota</taxon>
        <taxon>Sar</taxon>
        <taxon>Alveolata</taxon>
        <taxon>Dinophyceae</taxon>
        <taxon>Suessiales</taxon>
        <taxon>Symbiodiniaceae</taxon>
        <taxon>Durusdinium</taxon>
    </lineage>
</organism>
<comment type="caution">
    <text evidence="2">The sequence shown here is derived from an EMBL/GenBank/DDBJ whole genome shotgun (WGS) entry which is preliminary data.</text>
</comment>
<evidence type="ECO:0000313" key="2">
    <source>
        <dbReference type="EMBL" id="CAK9031756.1"/>
    </source>
</evidence>
<sequence>MFYSAVTAEAEAKRLAEAGFQTVRVQICNIINFFDIQTKPKAARINAAVIRLLERGDVWRAQLLLSRGVAIAFKKPLSSLRTGSCIFDHSSEHQLYGQVARYFISTGQSST</sequence>
<keyword evidence="3" id="KW-1185">Reference proteome</keyword>
<dbReference type="EMBL" id="CAXAMN010010224">
    <property type="protein sequence ID" value="CAK9031144.1"/>
    <property type="molecule type" value="Genomic_DNA"/>
</dbReference>
<reference evidence="2 3" key="1">
    <citation type="submission" date="2024-02" db="EMBL/GenBank/DDBJ databases">
        <authorList>
            <person name="Chen Y."/>
            <person name="Shah S."/>
            <person name="Dougan E. K."/>
            <person name="Thang M."/>
            <person name="Chan C."/>
        </authorList>
    </citation>
    <scope>NUCLEOTIDE SEQUENCE [LARGE SCALE GENOMIC DNA]</scope>
</reference>
<evidence type="ECO:0000313" key="3">
    <source>
        <dbReference type="Proteomes" id="UP001642484"/>
    </source>
</evidence>
<name>A0ABP0KXX5_9DINO</name>
<dbReference type="Proteomes" id="UP001642484">
    <property type="component" value="Unassembled WGS sequence"/>
</dbReference>
<dbReference type="EMBL" id="CAXAMN010010446">
    <property type="protein sequence ID" value="CAK9031756.1"/>
    <property type="molecule type" value="Genomic_DNA"/>
</dbReference>
<evidence type="ECO:0000313" key="1">
    <source>
        <dbReference type="EMBL" id="CAK9031144.1"/>
    </source>
</evidence>
<accession>A0ABP0KXX5</accession>